<dbReference type="AlphaFoldDB" id="A0A6A8MDI1"/>
<comment type="caution">
    <text evidence="3">The sequence shown here is derived from an EMBL/GenBank/DDBJ whole genome shotgun (WGS) entry which is preliminary data.</text>
</comment>
<feature type="transmembrane region" description="Helical" evidence="2">
    <location>
        <begin position="41"/>
        <end position="62"/>
    </location>
</feature>
<dbReference type="RefSeq" id="WP_154547379.1">
    <property type="nucleotide sequence ID" value="NZ_VUMX01000004.1"/>
</dbReference>
<gene>
    <name evidence="3" type="ORF">FYJ62_02450</name>
</gene>
<protein>
    <submittedName>
        <fullName evidence="3">Uncharacterized protein</fullName>
    </submittedName>
</protein>
<accession>A0A6A8MDI1</accession>
<evidence type="ECO:0000256" key="2">
    <source>
        <dbReference type="SAM" id="Phobius"/>
    </source>
</evidence>
<reference evidence="3 4" key="1">
    <citation type="submission" date="2019-08" db="EMBL/GenBank/DDBJ databases">
        <title>In-depth cultivation of the pig gut microbiome towards novel bacterial diversity and tailored functional studies.</title>
        <authorList>
            <person name="Wylensek D."/>
            <person name="Hitch T.C.A."/>
            <person name="Clavel T."/>
        </authorList>
    </citation>
    <scope>NUCLEOTIDE SEQUENCE [LARGE SCALE GENOMIC DNA]</scope>
    <source>
        <strain evidence="3 4">Bifido-178-WT-2B</strain>
    </source>
</reference>
<evidence type="ECO:0000313" key="3">
    <source>
        <dbReference type="EMBL" id="MST86530.1"/>
    </source>
</evidence>
<sequence length="171" mass="19704">MYNGSDKEPSENRNESKQQKRYKMTGKQIRLLKHLNQLGPMISNCGKLVSTAYLCMFIYGFFAPRKQFGVRFVVFLATLVAAFLARASVGGLHHFFKVGNDFGQNFRANFFDLRWLPLSNFILTTGLIIIEMVSNSVIFWDIFVYLLNVIFCFGSLWLMNNFADVTILEDK</sequence>
<dbReference type="Proteomes" id="UP000438120">
    <property type="component" value="Unassembled WGS sequence"/>
</dbReference>
<proteinExistence type="predicted"/>
<keyword evidence="2" id="KW-1133">Transmembrane helix</keyword>
<evidence type="ECO:0000256" key="1">
    <source>
        <dbReference type="SAM" id="MobiDB-lite"/>
    </source>
</evidence>
<evidence type="ECO:0000313" key="4">
    <source>
        <dbReference type="Proteomes" id="UP000438120"/>
    </source>
</evidence>
<feature type="compositionally biased region" description="Basic and acidic residues" evidence="1">
    <location>
        <begin position="1"/>
        <end position="18"/>
    </location>
</feature>
<keyword evidence="2" id="KW-0812">Transmembrane</keyword>
<feature type="transmembrane region" description="Helical" evidence="2">
    <location>
        <begin position="113"/>
        <end position="130"/>
    </location>
</feature>
<feature type="transmembrane region" description="Helical" evidence="2">
    <location>
        <begin position="69"/>
        <end position="93"/>
    </location>
</feature>
<feature type="region of interest" description="Disordered" evidence="1">
    <location>
        <begin position="1"/>
        <end position="23"/>
    </location>
</feature>
<dbReference type="EMBL" id="VUMX01000004">
    <property type="protein sequence ID" value="MST86530.1"/>
    <property type="molecule type" value="Genomic_DNA"/>
</dbReference>
<feature type="transmembrane region" description="Helical" evidence="2">
    <location>
        <begin position="137"/>
        <end position="159"/>
    </location>
</feature>
<name>A0A6A8MDI1_9LACO</name>
<keyword evidence="4" id="KW-1185">Reference proteome</keyword>
<organism evidence="3 4">
    <name type="scientific">Lactobacillus porci</name>
    <dbReference type="NCBI Taxonomy" id="2012477"/>
    <lineage>
        <taxon>Bacteria</taxon>
        <taxon>Bacillati</taxon>
        <taxon>Bacillota</taxon>
        <taxon>Bacilli</taxon>
        <taxon>Lactobacillales</taxon>
        <taxon>Lactobacillaceae</taxon>
        <taxon>Lactobacillus</taxon>
    </lineage>
</organism>
<keyword evidence="2" id="KW-0472">Membrane</keyword>